<gene>
    <name evidence="1" type="ORF">ECRASSUSDP1_LOCUS12488</name>
</gene>
<organism evidence="1 2">
    <name type="scientific">Euplotes crassus</name>
    <dbReference type="NCBI Taxonomy" id="5936"/>
    <lineage>
        <taxon>Eukaryota</taxon>
        <taxon>Sar</taxon>
        <taxon>Alveolata</taxon>
        <taxon>Ciliophora</taxon>
        <taxon>Intramacronucleata</taxon>
        <taxon>Spirotrichea</taxon>
        <taxon>Hypotrichia</taxon>
        <taxon>Euplotida</taxon>
        <taxon>Euplotidae</taxon>
        <taxon>Moneuplotes</taxon>
    </lineage>
</organism>
<protein>
    <submittedName>
        <fullName evidence="1">Uncharacterized protein</fullName>
    </submittedName>
</protein>
<comment type="caution">
    <text evidence="1">The sequence shown here is derived from an EMBL/GenBank/DDBJ whole genome shotgun (WGS) entry which is preliminary data.</text>
</comment>
<proteinExistence type="predicted"/>
<accession>A0AAD1UKQ7</accession>
<evidence type="ECO:0000313" key="2">
    <source>
        <dbReference type="Proteomes" id="UP001295684"/>
    </source>
</evidence>
<reference evidence="1" key="1">
    <citation type="submission" date="2023-07" db="EMBL/GenBank/DDBJ databases">
        <authorList>
            <consortium name="AG Swart"/>
            <person name="Singh M."/>
            <person name="Singh A."/>
            <person name="Seah K."/>
            <person name="Emmerich C."/>
        </authorList>
    </citation>
    <scope>NUCLEOTIDE SEQUENCE</scope>
    <source>
        <strain evidence="1">DP1</strain>
    </source>
</reference>
<evidence type="ECO:0000313" key="1">
    <source>
        <dbReference type="EMBL" id="CAI2371168.1"/>
    </source>
</evidence>
<name>A0AAD1UKQ7_EUPCR</name>
<dbReference type="Proteomes" id="UP001295684">
    <property type="component" value="Unassembled WGS sequence"/>
</dbReference>
<dbReference type="AlphaFoldDB" id="A0AAD1UKQ7"/>
<keyword evidence="2" id="KW-1185">Reference proteome</keyword>
<dbReference type="EMBL" id="CAMPGE010012401">
    <property type="protein sequence ID" value="CAI2371168.1"/>
    <property type="molecule type" value="Genomic_DNA"/>
</dbReference>
<sequence length="237" mass="27931">MNCIVKVMKKMKCFKVSDEANEVEEVKDTKKPNGERLRCYNQSIEYTKEVILQYNYQHTSPTKDTKISNNNFLTDNIYACGPEETEEFGSEMFTPVKRGRKFSDNSDLATSAFTDLDHTREEPEVVDYIPYEGDCAVTKKHRNFLMKNLRSAKYAMIMNEKMAERYEGVESQNIEDRWRFRFYESHKLKESDDCIIDQIQLSPCKRTKDSCRSQLEPILEYELYEDDFSSIVTEKIN</sequence>